<dbReference type="RefSeq" id="WP_192897983.1">
    <property type="nucleotide sequence ID" value="NZ_RDSM01000001.1"/>
</dbReference>
<feature type="chain" id="PRO_5020916446" evidence="2">
    <location>
        <begin position="27"/>
        <end position="850"/>
    </location>
</feature>
<dbReference type="AlphaFoldDB" id="A0A4Q0T6E8"/>
<accession>A0A4Q0T6E8</accession>
<keyword evidence="4" id="KW-1185">Reference proteome</keyword>
<gene>
    <name evidence="3" type="ORF">GRAN_1872</name>
</gene>
<name>A0A4Q0T6E8_9BACT</name>
<keyword evidence="2" id="KW-0732">Signal</keyword>
<evidence type="ECO:0000313" key="3">
    <source>
        <dbReference type="EMBL" id="RXH58562.1"/>
    </source>
</evidence>
<proteinExistence type="predicted"/>
<reference evidence="4" key="2">
    <citation type="submission" date="2019-02" db="EMBL/GenBank/DDBJ databases">
        <title>Granulicella sibirica sp. nov., a psychrotolerant acidobacterium isolated from an organic soil layer in forested tundra, West Siberia.</title>
        <authorList>
            <person name="Oshkin I.Y."/>
            <person name="Kulichevskaya I.S."/>
            <person name="Rijpstra W.I.C."/>
            <person name="Sinninghe Damste J.S."/>
            <person name="Rakitin A.L."/>
            <person name="Ravin N.V."/>
            <person name="Dedysh S.N."/>
        </authorList>
    </citation>
    <scope>NUCLEOTIDE SEQUENCE [LARGE SCALE GENOMIC DNA]</scope>
    <source>
        <strain evidence="4">AF10</strain>
    </source>
</reference>
<dbReference type="Proteomes" id="UP000289437">
    <property type="component" value="Unassembled WGS sequence"/>
</dbReference>
<reference evidence="3 4" key="1">
    <citation type="submission" date="2018-11" db="EMBL/GenBank/DDBJ databases">
        <authorList>
            <person name="Mardanov A.V."/>
            <person name="Ravin N.V."/>
            <person name="Dedysh S.N."/>
        </authorList>
    </citation>
    <scope>NUCLEOTIDE SEQUENCE [LARGE SCALE GENOMIC DNA]</scope>
    <source>
        <strain evidence="3 4">AF10</strain>
    </source>
</reference>
<sequence length="850" mass="90098">MAKLHHLARSLASLVLLGIGTSAARADGNRFDLAGPKVEVRVTRNEKMLPIAFVPNLQAGDKVWLHPDLPETQSVKYLMVVAFLRGTTNPPPDDWFIRIETWNRKVREEGVEVVVPAEAQQALVFLAPVTGGDFTTLRSAVRGRPGVFVRASQDLNEAGFEQARIEKYLASIRQVPPGDAKELLDHSNLLARTLALRPNPECFKRDVDQQYNCLTQSGSQMLLDDGHGQTIAAALTTGPGSDFITAASYTGAAGAGVYSAYVGAIVDLGRILNGLHTAQYQYIPAIAFPQDESLNLRLNTPPSFNNPKSVIVIGLPSIQKAAVPPLRTTDAKHITCLLQPNVAIPVEGAPLVFSTDYAHDLVLHLSSPPKSGPQDLPLRPDAYQGGLVLAKESPRHALPEALPVAGKVSSSAVEPAPTKPAQAPGGPLVGTVRGFWGFDTFEGPTVPLQDVPGAGWKATSGEPLIAGREDHLTLTSSGSACLQTIGFNAAGTEKKLTWKPGDEANAINVTLPLSSTGPGSLQLDVHQYGAPSPVPVDIRTYSEPAKLEGISLHVGDRMATLSGQHLDQVKQMKINDLQFAPSAGYTSDTLALTLPDAASAPNFKVGEKLAAHVALADGRVLDVPVTVAAPRPSITIKSKSTPKDKDAPIKLVNNDDLRVDQPITLVLKSPTPIPRTETIEVGTQDASLSAKLDFASGALVLQDQHTLRVTFDPLKAFGPSIFGPVRLRAVQPGMDPGDWVPLATLVRLPTADALNCPSDAAKPCTLTGSSLFLIDSIAPDEALTSPMTVPEDLSDTTLAVPHPAGGMLYLRLRDDKNAIASLTLPVQPEPTSVRPSPPSRAAKASTTASN</sequence>
<protein>
    <submittedName>
        <fullName evidence="3">Uncharacterized protein</fullName>
    </submittedName>
</protein>
<dbReference type="EMBL" id="RDSM01000001">
    <property type="protein sequence ID" value="RXH58562.1"/>
    <property type="molecule type" value="Genomic_DNA"/>
</dbReference>
<evidence type="ECO:0000313" key="4">
    <source>
        <dbReference type="Proteomes" id="UP000289437"/>
    </source>
</evidence>
<evidence type="ECO:0000256" key="2">
    <source>
        <dbReference type="SAM" id="SignalP"/>
    </source>
</evidence>
<feature type="region of interest" description="Disordered" evidence="1">
    <location>
        <begin position="824"/>
        <end position="850"/>
    </location>
</feature>
<evidence type="ECO:0000256" key="1">
    <source>
        <dbReference type="SAM" id="MobiDB-lite"/>
    </source>
</evidence>
<organism evidence="3 4">
    <name type="scientific">Granulicella sibirica</name>
    <dbReference type="NCBI Taxonomy" id="2479048"/>
    <lineage>
        <taxon>Bacteria</taxon>
        <taxon>Pseudomonadati</taxon>
        <taxon>Acidobacteriota</taxon>
        <taxon>Terriglobia</taxon>
        <taxon>Terriglobales</taxon>
        <taxon>Acidobacteriaceae</taxon>
        <taxon>Granulicella</taxon>
    </lineage>
</organism>
<comment type="caution">
    <text evidence="3">The sequence shown here is derived from an EMBL/GenBank/DDBJ whole genome shotgun (WGS) entry which is preliminary data.</text>
</comment>
<feature type="signal peptide" evidence="2">
    <location>
        <begin position="1"/>
        <end position="26"/>
    </location>
</feature>